<evidence type="ECO:0000313" key="1">
    <source>
        <dbReference type="EMBL" id="KAL0191331.1"/>
    </source>
</evidence>
<comment type="caution">
    <text evidence="1">The sequence shown here is derived from an EMBL/GenBank/DDBJ whole genome shotgun (WGS) entry which is preliminary data.</text>
</comment>
<organism evidence="1 2">
    <name type="scientific">Cirrhinus mrigala</name>
    <name type="common">Mrigala</name>
    <dbReference type="NCBI Taxonomy" id="683832"/>
    <lineage>
        <taxon>Eukaryota</taxon>
        <taxon>Metazoa</taxon>
        <taxon>Chordata</taxon>
        <taxon>Craniata</taxon>
        <taxon>Vertebrata</taxon>
        <taxon>Euteleostomi</taxon>
        <taxon>Actinopterygii</taxon>
        <taxon>Neopterygii</taxon>
        <taxon>Teleostei</taxon>
        <taxon>Ostariophysi</taxon>
        <taxon>Cypriniformes</taxon>
        <taxon>Cyprinidae</taxon>
        <taxon>Labeoninae</taxon>
        <taxon>Labeonini</taxon>
        <taxon>Cirrhinus</taxon>
    </lineage>
</organism>
<dbReference type="EMBL" id="JAMKFB020000006">
    <property type="protein sequence ID" value="KAL0191331.1"/>
    <property type="molecule type" value="Genomic_DNA"/>
</dbReference>
<keyword evidence="2" id="KW-1185">Reference proteome</keyword>
<proteinExistence type="predicted"/>
<sequence length="82" mass="9639">CCSDLAVSFHYMDASHMYLLEYYTYHLRAFGYKYRYQPPEPKIIQDLNAPAPDRVEAGDIEERLGVRQQEGEKKSHELNDKV</sequence>
<feature type="non-terminal residue" evidence="1">
    <location>
        <position position="1"/>
    </location>
</feature>
<dbReference type="Proteomes" id="UP001529510">
    <property type="component" value="Unassembled WGS sequence"/>
</dbReference>
<reference evidence="1 2" key="1">
    <citation type="submission" date="2024-05" db="EMBL/GenBank/DDBJ databases">
        <title>Genome sequencing and assembly of Indian major carp, Cirrhinus mrigala (Hamilton, 1822).</title>
        <authorList>
            <person name="Mohindra V."/>
            <person name="Chowdhury L.M."/>
            <person name="Lal K."/>
            <person name="Jena J.K."/>
        </authorList>
    </citation>
    <scope>NUCLEOTIDE SEQUENCE [LARGE SCALE GENOMIC DNA]</scope>
    <source>
        <strain evidence="1">CM1030</strain>
        <tissue evidence="1">Blood</tissue>
    </source>
</reference>
<dbReference type="AlphaFoldDB" id="A0ABD0QYR7"/>
<name>A0ABD0QYR7_CIRMR</name>
<accession>A0ABD0QYR7</accession>
<evidence type="ECO:0000313" key="2">
    <source>
        <dbReference type="Proteomes" id="UP001529510"/>
    </source>
</evidence>
<gene>
    <name evidence="1" type="ORF">M9458_014029</name>
</gene>
<protein>
    <submittedName>
        <fullName evidence="1">Uncharacterized protein</fullName>
    </submittedName>
</protein>